<dbReference type="RefSeq" id="WP_079640573.1">
    <property type="nucleotide sequence ID" value="NZ_FUZF01000001.1"/>
</dbReference>
<dbReference type="OrthoDB" id="954262at2"/>
<dbReference type="InterPro" id="IPR006311">
    <property type="entry name" value="TAT_signal"/>
</dbReference>
<dbReference type="PROSITE" id="PS51318">
    <property type="entry name" value="TAT"/>
    <property type="match status" value="1"/>
</dbReference>
<name>A0A1T5AVQ6_9SPHI</name>
<sequence>MNKTISNESLKEEIIPRTGESLQRRNFLKLAGAGVAGMALMGVYSCKRDNDTPDMGGNGYYMGSGDIAILNYAYALEQLEAAFYIEVANKPYTGISDWEKTLFTDIRNHEVAHREFFKAALGKGAIGNLEFNFSGVNFSSRDSVLATAKAFEDLGVAAYNGAGWLIKNEAYLVLAGKIVSVEARHAALVRDLIDNGTFANQEVVDSNGLDVAKSPTVVLQAATPFIKTKIDAKDLPTY</sequence>
<reference evidence="2" key="1">
    <citation type="submission" date="2017-02" db="EMBL/GenBank/DDBJ databases">
        <authorList>
            <person name="Varghese N."/>
            <person name="Submissions S."/>
        </authorList>
    </citation>
    <scope>NUCLEOTIDE SEQUENCE [LARGE SCALE GENOMIC DNA]</scope>
    <source>
        <strain evidence="2">DSM 24091</strain>
    </source>
</reference>
<dbReference type="SUPFAM" id="SSF47240">
    <property type="entry name" value="Ferritin-like"/>
    <property type="match status" value="1"/>
</dbReference>
<dbReference type="InterPro" id="IPR019546">
    <property type="entry name" value="TAT_signal_bac_arc"/>
</dbReference>
<proteinExistence type="predicted"/>
<organism evidence="1 2">
    <name type="scientific">Sphingobacterium nematocida</name>
    <dbReference type="NCBI Taxonomy" id="1513896"/>
    <lineage>
        <taxon>Bacteria</taxon>
        <taxon>Pseudomonadati</taxon>
        <taxon>Bacteroidota</taxon>
        <taxon>Sphingobacteriia</taxon>
        <taxon>Sphingobacteriales</taxon>
        <taxon>Sphingobacteriaceae</taxon>
        <taxon>Sphingobacterium</taxon>
    </lineage>
</organism>
<dbReference type="STRING" id="1513896.SAMN05660841_00216"/>
<accession>A0A1T5AVQ6</accession>
<dbReference type="EMBL" id="FUZF01000001">
    <property type="protein sequence ID" value="SKB39046.1"/>
    <property type="molecule type" value="Genomic_DNA"/>
</dbReference>
<evidence type="ECO:0000313" key="2">
    <source>
        <dbReference type="Proteomes" id="UP000190150"/>
    </source>
</evidence>
<dbReference type="InterPro" id="IPR009078">
    <property type="entry name" value="Ferritin-like_SF"/>
</dbReference>
<dbReference type="Pfam" id="PF13668">
    <property type="entry name" value="Ferritin_2"/>
    <property type="match status" value="1"/>
</dbReference>
<dbReference type="Proteomes" id="UP000190150">
    <property type="component" value="Unassembled WGS sequence"/>
</dbReference>
<evidence type="ECO:0000313" key="1">
    <source>
        <dbReference type="EMBL" id="SKB39046.1"/>
    </source>
</evidence>
<gene>
    <name evidence="1" type="ORF">SAMN05660841_00216</name>
</gene>
<protein>
    <submittedName>
        <fullName evidence="1">Tat (Twin-arginine translocation) pathway signal sequence</fullName>
    </submittedName>
</protein>
<dbReference type="NCBIfam" id="TIGR01409">
    <property type="entry name" value="TAT_signal_seq"/>
    <property type="match status" value="1"/>
</dbReference>
<dbReference type="AlphaFoldDB" id="A0A1T5AVQ6"/>
<keyword evidence="2" id="KW-1185">Reference proteome</keyword>